<evidence type="ECO:0000256" key="10">
    <source>
        <dbReference type="ARBA" id="ARBA00022927"/>
    </source>
</evidence>
<organism evidence="17 18">
    <name type="scientific">Chromobacterium vaccinii</name>
    <dbReference type="NCBI Taxonomy" id="1108595"/>
    <lineage>
        <taxon>Bacteria</taxon>
        <taxon>Pseudomonadati</taxon>
        <taxon>Pseudomonadota</taxon>
        <taxon>Betaproteobacteria</taxon>
        <taxon>Neisseriales</taxon>
        <taxon>Chromobacteriaceae</taxon>
        <taxon>Chromobacterium</taxon>
    </lineage>
</organism>
<evidence type="ECO:0000256" key="1">
    <source>
        <dbReference type="ARBA" id="ARBA00002684"/>
    </source>
</evidence>
<evidence type="ECO:0000256" key="13">
    <source>
        <dbReference type="ARBA" id="ARBA00030750"/>
    </source>
</evidence>
<sequence>MAAFKYTAYDAAGKEQSGLLEADSARAARGQLRERGLLPVTVDSVNAKTGGAGSNVLRRGLPRAELVMITEQLSTLLNAGLTLEKALTAVTEQSENARSRTVLAALRSDILEGKGFAQALSSAPGVFSPLYRSLVQAGEQSGHLDMVMSRLAEYLDKRQNTQQKVTLALAYPAVVTLVAILVVGGLMSYVVPQVVSVFAQTKQTLPFLTRALVACSDFLRQWGVVMLIGIAAAAVLIVRALRAPALKRRFHGRVLKLPVFGRLFRALNTARMASTLSILVGSGVPLLTALETARGLMTMLPMQDAVADAMAKVREGVSLSRALNATRQFPPVLIHLISSGEASGTLSHMLDRAAQQQEQEVERKLATFTTLMEPLLILVMGGMVLLIVLAIMMPIIDMNQMVH</sequence>
<keyword evidence="4 14" id="KW-0813">Transport</keyword>
<comment type="caution">
    <text evidence="17">The sequence shown here is derived from an EMBL/GenBank/DDBJ whole genome shotgun (WGS) entry which is preliminary data.</text>
</comment>
<evidence type="ECO:0000256" key="4">
    <source>
        <dbReference type="ARBA" id="ARBA00022448"/>
    </source>
</evidence>
<gene>
    <name evidence="17" type="primary">gspF</name>
    <name evidence="17" type="ORF">ABGV49_13645</name>
</gene>
<dbReference type="PANTHER" id="PTHR30012">
    <property type="entry name" value="GENERAL SECRETION PATHWAY PROTEIN"/>
    <property type="match status" value="1"/>
</dbReference>
<evidence type="ECO:0000256" key="5">
    <source>
        <dbReference type="ARBA" id="ARBA00022475"/>
    </source>
</evidence>
<dbReference type="Gene3D" id="1.20.81.30">
    <property type="entry name" value="Type II secretion system (T2SS), domain F"/>
    <property type="match status" value="2"/>
</dbReference>
<dbReference type="NCBIfam" id="TIGR02120">
    <property type="entry name" value="GspF"/>
    <property type="match status" value="1"/>
</dbReference>
<evidence type="ECO:0000313" key="18">
    <source>
        <dbReference type="Proteomes" id="UP001455709"/>
    </source>
</evidence>
<dbReference type="Pfam" id="PF00482">
    <property type="entry name" value="T2SSF"/>
    <property type="match status" value="2"/>
</dbReference>
<reference evidence="17 18" key="1">
    <citation type="submission" date="2024-05" db="EMBL/GenBank/DDBJ databases">
        <authorList>
            <person name="De Oliveira J.P."/>
            <person name="Noriler S.A."/>
            <person name="De Oliveira A.G."/>
            <person name="Sipoli D.S."/>
        </authorList>
    </citation>
    <scope>NUCLEOTIDE SEQUENCE [LARGE SCALE GENOMIC DNA]</scope>
    <source>
        <strain evidence="17 18">LABIM189</strain>
    </source>
</reference>
<name>A0ABV0FGC1_9NEIS</name>
<keyword evidence="18" id="KW-1185">Reference proteome</keyword>
<keyword evidence="12 15" id="KW-0472">Membrane</keyword>
<comment type="similarity">
    <text evidence="3 14">Belongs to the GSP F family.</text>
</comment>
<keyword evidence="9" id="KW-0106">Calcium</keyword>
<evidence type="ECO:0000256" key="7">
    <source>
        <dbReference type="ARBA" id="ARBA00022692"/>
    </source>
</evidence>
<accession>A0ABV0FGC1</accession>
<keyword evidence="8" id="KW-0479">Metal-binding</keyword>
<keyword evidence="6" id="KW-0997">Cell inner membrane</keyword>
<dbReference type="PRINTS" id="PR00812">
    <property type="entry name" value="BCTERIALGSPF"/>
</dbReference>
<evidence type="ECO:0000256" key="11">
    <source>
        <dbReference type="ARBA" id="ARBA00022989"/>
    </source>
</evidence>
<evidence type="ECO:0000256" key="12">
    <source>
        <dbReference type="ARBA" id="ARBA00023136"/>
    </source>
</evidence>
<evidence type="ECO:0000256" key="2">
    <source>
        <dbReference type="ARBA" id="ARBA00004429"/>
    </source>
</evidence>
<feature type="domain" description="Type II secretion system protein GspF" evidence="16">
    <location>
        <begin position="70"/>
        <end position="192"/>
    </location>
</feature>
<comment type="subcellular location">
    <subcellularLocation>
        <location evidence="2 14">Cell inner membrane</location>
        <topology evidence="2 14">Multi-pass membrane protein</topology>
    </subcellularLocation>
</comment>
<evidence type="ECO:0000259" key="16">
    <source>
        <dbReference type="Pfam" id="PF00482"/>
    </source>
</evidence>
<keyword evidence="10" id="KW-0653">Protein transport</keyword>
<dbReference type="InterPro" id="IPR001992">
    <property type="entry name" value="T2SS_GspF/T4SS_PilC_CS"/>
</dbReference>
<evidence type="ECO:0000256" key="9">
    <source>
        <dbReference type="ARBA" id="ARBA00022837"/>
    </source>
</evidence>
<evidence type="ECO:0000256" key="8">
    <source>
        <dbReference type="ARBA" id="ARBA00022723"/>
    </source>
</evidence>
<dbReference type="InterPro" id="IPR018076">
    <property type="entry name" value="T2SS_GspF_dom"/>
</dbReference>
<dbReference type="InterPro" id="IPR011850">
    <property type="entry name" value="T2SS_GspF"/>
</dbReference>
<evidence type="ECO:0000313" key="17">
    <source>
        <dbReference type="EMBL" id="MEO2218103.1"/>
    </source>
</evidence>
<dbReference type="RefSeq" id="WP_231150974.1">
    <property type="nucleotide sequence ID" value="NZ_JAJNRT010000005.1"/>
</dbReference>
<keyword evidence="5" id="KW-1003">Cell membrane</keyword>
<feature type="transmembrane region" description="Helical" evidence="15">
    <location>
        <begin position="375"/>
        <end position="396"/>
    </location>
</feature>
<feature type="domain" description="Type II secretion system protein GspF" evidence="16">
    <location>
        <begin position="274"/>
        <end position="394"/>
    </location>
</feature>
<evidence type="ECO:0000256" key="6">
    <source>
        <dbReference type="ARBA" id="ARBA00022519"/>
    </source>
</evidence>
<dbReference type="InterPro" id="IPR003004">
    <property type="entry name" value="GspF/PilC"/>
</dbReference>
<protein>
    <recommendedName>
        <fullName evidence="13">General secretion pathway protein F</fullName>
    </recommendedName>
</protein>
<dbReference type="PROSITE" id="PS00874">
    <property type="entry name" value="T2SP_F"/>
    <property type="match status" value="1"/>
</dbReference>
<proteinExistence type="inferred from homology"/>
<dbReference type="InterPro" id="IPR042094">
    <property type="entry name" value="T2SS_GspF_sf"/>
</dbReference>
<dbReference type="PANTHER" id="PTHR30012:SF0">
    <property type="entry name" value="TYPE II SECRETION SYSTEM PROTEIN F-RELATED"/>
    <property type="match status" value="1"/>
</dbReference>
<evidence type="ECO:0000256" key="3">
    <source>
        <dbReference type="ARBA" id="ARBA00005745"/>
    </source>
</evidence>
<dbReference type="EMBL" id="JBDOJC010000001">
    <property type="protein sequence ID" value="MEO2218103.1"/>
    <property type="molecule type" value="Genomic_DNA"/>
</dbReference>
<comment type="function">
    <text evidence="1">Component of the type II secretion system inner membrane complex required for the energy-dependent secretion of extracellular factors such as proteases and toxins from the periplasm.</text>
</comment>
<feature type="transmembrane region" description="Helical" evidence="15">
    <location>
        <begin position="167"/>
        <end position="191"/>
    </location>
</feature>
<dbReference type="Proteomes" id="UP001455709">
    <property type="component" value="Unassembled WGS sequence"/>
</dbReference>
<feature type="transmembrane region" description="Helical" evidence="15">
    <location>
        <begin position="222"/>
        <end position="241"/>
    </location>
</feature>
<keyword evidence="11 15" id="KW-1133">Transmembrane helix</keyword>
<evidence type="ECO:0000256" key="14">
    <source>
        <dbReference type="RuleBase" id="RU003923"/>
    </source>
</evidence>
<evidence type="ECO:0000256" key="15">
    <source>
        <dbReference type="SAM" id="Phobius"/>
    </source>
</evidence>
<keyword evidence="7 14" id="KW-0812">Transmembrane</keyword>